<gene>
    <name evidence="8" type="ORF">ASPSYDRAFT_43810</name>
</gene>
<evidence type="ECO:0000256" key="5">
    <source>
        <dbReference type="PIRNR" id="PIRNR036492"/>
    </source>
</evidence>
<dbReference type="GO" id="GO:0006081">
    <property type="term" value="P:aldehyde metabolic process"/>
    <property type="evidence" value="ECO:0007669"/>
    <property type="project" value="InterPro"/>
</dbReference>
<feature type="active site" evidence="6">
    <location>
        <position position="224"/>
    </location>
</feature>
<dbReference type="Proteomes" id="UP000184356">
    <property type="component" value="Unassembled WGS sequence"/>
</dbReference>
<dbReference type="InterPro" id="IPR012394">
    <property type="entry name" value="Aldehyde_DH_NAD(P)"/>
</dbReference>
<dbReference type="GO" id="GO:0016117">
    <property type="term" value="P:carotenoid biosynthetic process"/>
    <property type="evidence" value="ECO:0007669"/>
    <property type="project" value="UniProtKB-KW"/>
</dbReference>
<dbReference type="InterPro" id="IPR015590">
    <property type="entry name" value="Aldehyde_DH_dom"/>
</dbReference>
<keyword evidence="2" id="KW-0125">Carotenoid biosynthesis</keyword>
<sequence>MGATDIPELQYTPIDEIQERVARVKKTFSEHKTRDVEFRLVQLRKLYWAIKDHEQQIVEALRLDLRKPRFESEVGESVWLENDIVFISKNLHKWVKDEKADDIDLTFKFMNPKIRKDPLGTVLVIGAFNFPFQLTLGPVLGAIAAGNTVVIKPSENAPKSAVVMQKIIESSLDPSCYTFVQGAVPETQALLAERWDKIFFTGGAAVGRIIAKAAAPHLTPVVLELGGINPAIVTKSANPRLVARRMLWGKLMNAGQVCTSQNYLLVDRSLVPAVVDEFKKAYKEFYPRGAKASPDYSRIVNEGAFHRLKGMIDNSQGKILMGGTMDEKDLFIEPTVVQVESPDDSMLVQESFGPLIPILPVDNLDEAVNIANSIQSTPLGLYPFGSKADTEKILSMTRSGGVSVNDAALHIPTLPFGGVGESGYGAYRGRSSFDVFVHRRTITSSPGWLESILAIRYPPYAGKLSKFKAASVQAPDFDRSGRKIRFGLLRFILTLGGGSAKAGAGRAAVVAAVAYLVMKILEHRSSKL</sequence>
<dbReference type="InterPro" id="IPR016162">
    <property type="entry name" value="Ald_DH_N"/>
</dbReference>
<dbReference type="STRING" id="1036612.A0A1L9TJ55"/>
<dbReference type="SUPFAM" id="SSF53720">
    <property type="entry name" value="ALDH-like"/>
    <property type="match status" value="1"/>
</dbReference>
<evidence type="ECO:0000256" key="3">
    <source>
        <dbReference type="ARBA" id="ARBA00023002"/>
    </source>
</evidence>
<dbReference type="AlphaFoldDB" id="A0A1L9TJ55"/>
<evidence type="ECO:0000256" key="2">
    <source>
        <dbReference type="ARBA" id="ARBA00022746"/>
    </source>
</evidence>
<evidence type="ECO:0000313" key="9">
    <source>
        <dbReference type="Proteomes" id="UP000184356"/>
    </source>
</evidence>
<dbReference type="Pfam" id="PF00171">
    <property type="entry name" value="Aldedh"/>
    <property type="match status" value="1"/>
</dbReference>
<dbReference type="Gene3D" id="3.40.309.10">
    <property type="entry name" value="Aldehyde Dehydrogenase, Chain A, domain 2"/>
    <property type="match status" value="1"/>
</dbReference>
<feature type="active site" evidence="6">
    <location>
        <position position="258"/>
    </location>
</feature>
<keyword evidence="4" id="KW-0520">NAD</keyword>
<dbReference type="Gene3D" id="3.40.605.10">
    <property type="entry name" value="Aldehyde Dehydrogenase, Chain A, domain 1"/>
    <property type="match status" value="1"/>
</dbReference>
<name>A0A1L9TJ55_9EURO</name>
<keyword evidence="3 5" id="KW-0560">Oxidoreductase</keyword>
<dbReference type="PANTHER" id="PTHR43570">
    <property type="entry name" value="ALDEHYDE DEHYDROGENASE"/>
    <property type="match status" value="1"/>
</dbReference>
<evidence type="ECO:0000256" key="6">
    <source>
        <dbReference type="PIRSR" id="PIRSR036492-1"/>
    </source>
</evidence>
<evidence type="ECO:0000313" key="8">
    <source>
        <dbReference type="EMBL" id="OJJ59458.1"/>
    </source>
</evidence>
<dbReference type="VEuPathDB" id="FungiDB:ASPSYDRAFT_43810"/>
<reference evidence="9" key="1">
    <citation type="journal article" date="2017" name="Genome Biol.">
        <title>Comparative genomics reveals high biological diversity and specific adaptations in the industrially and medically important fungal genus Aspergillus.</title>
        <authorList>
            <person name="de Vries R.P."/>
            <person name="Riley R."/>
            <person name="Wiebenga A."/>
            <person name="Aguilar-Osorio G."/>
            <person name="Amillis S."/>
            <person name="Uchima C.A."/>
            <person name="Anderluh G."/>
            <person name="Asadollahi M."/>
            <person name="Askin M."/>
            <person name="Barry K."/>
            <person name="Battaglia E."/>
            <person name="Bayram O."/>
            <person name="Benocci T."/>
            <person name="Braus-Stromeyer S.A."/>
            <person name="Caldana C."/>
            <person name="Canovas D."/>
            <person name="Cerqueira G.C."/>
            <person name="Chen F."/>
            <person name="Chen W."/>
            <person name="Choi C."/>
            <person name="Clum A."/>
            <person name="Dos Santos R.A."/>
            <person name="Damasio A.R."/>
            <person name="Diallinas G."/>
            <person name="Emri T."/>
            <person name="Fekete E."/>
            <person name="Flipphi M."/>
            <person name="Freyberg S."/>
            <person name="Gallo A."/>
            <person name="Gournas C."/>
            <person name="Habgood R."/>
            <person name="Hainaut M."/>
            <person name="Harispe M.L."/>
            <person name="Henrissat B."/>
            <person name="Hilden K.S."/>
            <person name="Hope R."/>
            <person name="Hossain A."/>
            <person name="Karabika E."/>
            <person name="Karaffa L."/>
            <person name="Karanyi Z."/>
            <person name="Krasevec N."/>
            <person name="Kuo A."/>
            <person name="Kusch H."/>
            <person name="LaButti K."/>
            <person name="Lagendijk E.L."/>
            <person name="Lapidus A."/>
            <person name="Levasseur A."/>
            <person name="Lindquist E."/>
            <person name="Lipzen A."/>
            <person name="Logrieco A.F."/>
            <person name="MacCabe A."/>
            <person name="Maekelae M.R."/>
            <person name="Malavazi I."/>
            <person name="Melin P."/>
            <person name="Meyer V."/>
            <person name="Mielnichuk N."/>
            <person name="Miskei M."/>
            <person name="Molnar A.P."/>
            <person name="Mule G."/>
            <person name="Ngan C.Y."/>
            <person name="Orejas M."/>
            <person name="Orosz E."/>
            <person name="Ouedraogo J.P."/>
            <person name="Overkamp K.M."/>
            <person name="Park H.-S."/>
            <person name="Perrone G."/>
            <person name="Piumi F."/>
            <person name="Punt P.J."/>
            <person name="Ram A.F."/>
            <person name="Ramon A."/>
            <person name="Rauscher S."/>
            <person name="Record E."/>
            <person name="Riano-Pachon D.M."/>
            <person name="Robert V."/>
            <person name="Roehrig J."/>
            <person name="Ruller R."/>
            <person name="Salamov A."/>
            <person name="Salih N.S."/>
            <person name="Samson R.A."/>
            <person name="Sandor E."/>
            <person name="Sanguinetti M."/>
            <person name="Schuetze T."/>
            <person name="Sepcic K."/>
            <person name="Shelest E."/>
            <person name="Sherlock G."/>
            <person name="Sophianopoulou V."/>
            <person name="Squina F.M."/>
            <person name="Sun H."/>
            <person name="Susca A."/>
            <person name="Todd R.B."/>
            <person name="Tsang A."/>
            <person name="Unkles S.E."/>
            <person name="van de Wiele N."/>
            <person name="van Rossen-Uffink D."/>
            <person name="Oliveira J.V."/>
            <person name="Vesth T.C."/>
            <person name="Visser J."/>
            <person name="Yu J.-H."/>
            <person name="Zhou M."/>
            <person name="Andersen M.R."/>
            <person name="Archer D.B."/>
            <person name="Baker S.E."/>
            <person name="Benoit I."/>
            <person name="Brakhage A.A."/>
            <person name="Braus G.H."/>
            <person name="Fischer R."/>
            <person name="Frisvad J.C."/>
            <person name="Goldman G.H."/>
            <person name="Houbraken J."/>
            <person name="Oakley B."/>
            <person name="Pocsi I."/>
            <person name="Scazzocchio C."/>
            <person name="Seiboth B."/>
            <person name="vanKuyk P.A."/>
            <person name="Wortman J."/>
            <person name="Dyer P.S."/>
            <person name="Grigoriev I.V."/>
        </authorList>
    </citation>
    <scope>NUCLEOTIDE SEQUENCE [LARGE SCALE GENOMIC DNA]</scope>
    <source>
        <strain evidence="9">CBS 593.65</strain>
    </source>
</reference>
<dbReference type="OrthoDB" id="440325at2759"/>
<dbReference type="CDD" id="cd07135">
    <property type="entry name" value="ALDH_F14-YMR110C"/>
    <property type="match status" value="1"/>
</dbReference>
<dbReference type="GO" id="GO:0004029">
    <property type="term" value="F:aldehyde dehydrogenase (NAD+) activity"/>
    <property type="evidence" value="ECO:0007669"/>
    <property type="project" value="TreeGrafter"/>
</dbReference>
<dbReference type="PANTHER" id="PTHR43570:SF11">
    <property type="entry name" value="ALDEHYDE DEHYDROGENASE"/>
    <property type="match status" value="1"/>
</dbReference>
<dbReference type="PIRSF" id="PIRSF036492">
    <property type="entry name" value="ALDH"/>
    <property type="match status" value="1"/>
</dbReference>
<protein>
    <recommendedName>
        <fullName evidence="5">Aldehyde dehydrogenase</fullName>
    </recommendedName>
</protein>
<dbReference type="RefSeq" id="XP_040703264.1">
    <property type="nucleotide sequence ID" value="XM_040846731.1"/>
</dbReference>
<keyword evidence="9" id="KW-1185">Reference proteome</keyword>
<proteinExistence type="inferred from homology"/>
<dbReference type="InterPro" id="IPR016163">
    <property type="entry name" value="Ald_DH_C"/>
</dbReference>
<evidence type="ECO:0000256" key="1">
    <source>
        <dbReference type="ARBA" id="ARBA00009986"/>
    </source>
</evidence>
<dbReference type="GeneID" id="63762804"/>
<feature type="domain" description="Aldehyde dehydrogenase" evidence="7">
    <location>
        <begin position="15"/>
        <end position="441"/>
    </location>
</feature>
<evidence type="ECO:0000259" key="7">
    <source>
        <dbReference type="Pfam" id="PF00171"/>
    </source>
</evidence>
<accession>A0A1L9TJ55</accession>
<organism evidence="8 9">
    <name type="scientific">Aspergillus sydowii CBS 593.65</name>
    <dbReference type="NCBI Taxonomy" id="1036612"/>
    <lineage>
        <taxon>Eukaryota</taxon>
        <taxon>Fungi</taxon>
        <taxon>Dikarya</taxon>
        <taxon>Ascomycota</taxon>
        <taxon>Pezizomycotina</taxon>
        <taxon>Eurotiomycetes</taxon>
        <taxon>Eurotiomycetidae</taxon>
        <taxon>Eurotiales</taxon>
        <taxon>Aspergillaceae</taxon>
        <taxon>Aspergillus</taxon>
        <taxon>Aspergillus subgen. Nidulantes</taxon>
    </lineage>
</organism>
<dbReference type="EMBL" id="KV878585">
    <property type="protein sequence ID" value="OJJ59458.1"/>
    <property type="molecule type" value="Genomic_DNA"/>
</dbReference>
<dbReference type="InterPro" id="IPR016161">
    <property type="entry name" value="Ald_DH/histidinol_DH"/>
</dbReference>
<dbReference type="FunFam" id="3.40.309.10:FF:000025">
    <property type="entry name" value="Aldehyde dehydrogenase"/>
    <property type="match status" value="1"/>
</dbReference>
<dbReference type="GO" id="GO:0005737">
    <property type="term" value="C:cytoplasm"/>
    <property type="evidence" value="ECO:0007669"/>
    <property type="project" value="TreeGrafter"/>
</dbReference>
<dbReference type="FunFam" id="3.40.605.10:FF:000004">
    <property type="entry name" value="Aldehyde dehydrogenase"/>
    <property type="match status" value="1"/>
</dbReference>
<evidence type="ECO:0000256" key="4">
    <source>
        <dbReference type="ARBA" id="ARBA00023027"/>
    </source>
</evidence>
<comment type="similarity">
    <text evidence="1 5">Belongs to the aldehyde dehydrogenase family.</text>
</comment>